<dbReference type="GO" id="GO:0004141">
    <property type="term" value="F:dethiobiotin synthase activity"/>
    <property type="evidence" value="ECO:0007669"/>
    <property type="project" value="UniProtKB-EC"/>
</dbReference>
<evidence type="ECO:0000256" key="1">
    <source>
        <dbReference type="ARBA" id="ARBA00022756"/>
    </source>
</evidence>
<feature type="binding site" evidence="2">
    <location>
        <position position="58"/>
    </location>
    <ligand>
        <name>Mg(2+)</name>
        <dbReference type="ChEBI" id="CHEBI:18420"/>
    </ligand>
</feature>
<dbReference type="InterPro" id="IPR027417">
    <property type="entry name" value="P-loop_NTPase"/>
</dbReference>
<dbReference type="SUPFAM" id="SSF52540">
    <property type="entry name" value="P-loop containing nucleoside triphosphate hydrolases"/>
    <property type="match status" value="1"/>
</dbReference>
<keyword evidence="2" id="KW-0963">Cytoplasm</keyword>
<reference evidence="3 4" key="1">
    <citation type="submission" date="2023-03" db="EMBL/GenBank/DDBJ databases">
        <authorList>
            <person name="Pearce D."/>
        </authorList>
    </citation>
    <scope>NUCLEOTIDE SEQUENCE [LARGE SCALE GENOMIC DNA]</scope>
    <source>
        <strain evidence="3">Msz</strain>
    </source>
</reference>
<dbReference type="NCBIfam" id="TIGR00347">
    <property type="entry name" value="bioD"/>
    <property type="match status" value="1"/>
</dbReference>
<keyword evidence="2" id="KW-0547">Nucleotide-binding</keyword>
<sequence length="234" mass="25599">MSLKARGIFVTGTDTGIGKTLVSVGLMRLLRTTGLKVAGMKPVATGASGLNGHLVNEDALLLQANASIPLDYSQVNPFVFELPVSPHLAAKKAGRDIDLQCIRQVYDELNEVADCVVVEGVGGWEVLLNERERVADLVRMLDLPVLLVVGLRLGCLNHALLTGHAITHAGVRCIGWVANQVDRDYPLLAENIETLEKAFDWPLLTVVPFYDDPAKHWDIFPTERKDNVLRVLCS</sequence>
<dbReference type="EC" id="6.3.3.3" evidence="2"/>
<comment type="subunit">
    <text evidence="2">Homodimer.</text>
</comment>
<dbReference type="RefSeq" id="WP_036269257.1">
    <property type="nucleotide sequence ID" value="NZ_OX458333.1"/>
</dbReference>
<comment type="similarity">
    <text evidence="2">Belongs to the dethiobiotin synthetase family.</text>
</comment>
<feature type="binding site" evidence="2">
    <location>
        <begin position="16"/>
        <end position="21"/>
    </location>
    <ligand>
        <name>ATP</name>
        <dbReference type="ChEBI" id="CHEBI:30616"/>
    </ligand>
</feature>
<keyword evidence="4" id="KW-1185">Reference proteome</keyword>
<gene>
    <name evidence="2 3" type="primary">bioD</name>
    <name evidence="3" type="ORF">MSZNOR_2193</name>
</gene>
<comment type="subcellular location">
    <subcellularLocation>
        <location evidence="2">Cytoplasm</location>
    </subcellularLocation>
</comment>
<comment type="function">
    <text evidence="2">Catalyzes a mechanistically unusual reaction, the ATP-dependent insertion of CO2 between the N7 and N8 nitrogen atoms of 7,8-diaminopelargonic acid (DAPA, also called 7,8-diammoniononanoate) to form a ureido ring.</text>
</comment>
<feature type="binding site" evidence="2">
    <location>
        <position position="20"/>
    </location>
    <ligand>
        <name>Mg(2+)</name>
        <dbReference type="ChEBI" id="CHEBI:18420"/>
    </ligand>
</feature>
<keyword evidence="2" id="KW-0067">ATP-binding</keyword>
<keyword evidence="2 3" id="KW-0436">Ligase</keyword>
<feature type="binding site" evidence="2">
    <location>
        <position position="45"/>
    </location>
    <ligand>
        <name>substrate</name>
    </ligand>
</feature>
<dbReference type="CDD" id="cd03109">
    <property type="entry name" value="DTBS"/>
    <property type="match status" value="1"/>
</dbReference>
<dbReference type="Gene3D" id="3.40.50.300">
    <property type="entry name" value="P-loop containing nucleotide triphosphate hydrolases"/>
    <property type="match status" value="1"/>
</dbReference>
<keyword evidence="2" id="KW-0460">Magnesium</keyword>
<comment type="caution">
    <text evidence="2">Lacks conserved residue(s) required for the propagation of feature annotation.</text>
</comment>
<keyword evidence="1 2" id="KW-0093">Biotin biosynthesis</keyword>
<comment type="cofactor">
    <cofactor evidence="2">
        <name>Mg(2+)</name>
        <dbReference type="ChEBI" id="CHEBI:18420"/>
    </cofactor>
</comment>
<dbReference type="Pfam" id="PF13500">
    <property type="entry name" value="AAA_26"/>
    <property type="match status" value="1"/>
</dbReference>
<dbReference type="EMBL" id="OX458333">
    <property type="protein sequence ID" value="CAI8833686.1"/>
    <property type="molecule type" value="Genomic_DNA"/>
</dbReference>
<feature type="binding site" evidence="2">
    <location>
        <begin position="119"/>
        <end position="122"/>
    </location>
    <ligand>
        <name>ATP</name>
        <dbReference type="ChEBI" id="CHEBI:30616"/>
    </ligand>
</feature>
<feature type="binding site" evidence="2">
    <location>
        <position position="58"/>
    </location>
    <ligand>
        <name>ATP</name>
        <dbReference type="ChEBI" id="CHEBI:30616"/>
    </ligand>
</feature>
<organism evidence="3 4">
    <name type="scientific">Methylocaldum szegediense</name>
    <dbReference type="NCBI Taxonomy" id="73780"/>
    <lineage>
        <taxon>Bacteria</taxon>
        <taxon>Pseudomonadati</taxon>
        <taxon>Pseudomonadota</taxon>
        <taxon>Gammaproteobacteria</taxon>
        <taxon>Methylococcales</taxon>
        <taxon>Methylococcaceae</taxon>
        <taxon>Methylocaldum</taxon>
    </lineage>
</organism>
<dbReference type="HAMAP" id="MF_00336">
    <property type="entry name" value="BioD"/>
    <property type="match status" value="1"/>
</dbReference>
<protein>
    <recommendedName>
        <fullName evidence="2">ATP-dependent dethiobiotin synthetase BioD</fullName>
        <ecNumber evidence="2">6.3.3.3</ecNumber>
    </recommendedName>
    <alternativeName>
        <fullName evidence="2">DTB synthetase</fullName>
        <shortName evidence="2">DTBS</shortName>
    </alternativeName>
    <alternativeName>
        <fullName evidence="2">Dethiobiotin synthase</fullName>
    </alternativeName>
</protein>
<name>A0ABM9I1U6_9GAMM</name>
<dbReference type="PANTHER" id="PTHR43210">
    <property type="entry name" value="DETHIOBIOTIN SYNTHETASE"/>
    <property type="match status" value="1"/>
</dbReference>
<dbReference type="InterPro" id="IPR004472">
    <property type="entry name" value="DTB_synth_BioD"/>
</dbReference>
<evidence type="ECO:0000313" key="3">
    <source>
        <dbReference type="EMBL" id="CAI8833686.1"/>
    </source>
</evidence>
<evidence type="ECO:0000313" key="4">
    <source>
        <dbReference type="Proteomes" id="UP001162030"/>
    </source>
</evidence>
<dbReference type="PANTHER" id="PTHR43210:SF5">
    <property type="entry name" value="DETHIOBIOTIN SYNTHETASE"/>
    <property type="match status" value="1"/>
</dbReference>
<feature type="binding site" evidence="2">
    <location>
        <begin position="179"/>
        <end position="180"/>
    </location>
    <ligand>
        <name>ATP</name>
        <dbReference type="ChEBI" id="CHEBI:30616"/>
    </ligand>
</feature>
<comment type="pathway">
    <text evidence="2">Cofactor biosynthesis; biotin biosynthesis; biotin from 7,8-diaminononanoate: step 1/2.</text>
</comment>
<evidence type="ECO:0000256" key="2">
    <source>
        <dbReference type="HAMAP-Rule" id="MF_00336"/>
    </source>
</evidence>
<accession>A0ABM9I1U6</accession>
<proteinExistence type="inferred from homology"/>
<keyword evidence="2" id="KW-0479">Metal-binding</keyword>
<dbReference type="Proteomes" id="UP001162030">
    <property type="component" value="Chromosome"/>
</dbReference>
<comment type="catalytic activity">
    <reaction evidence="2">
        <text>(7R,8S)-7,8-diammoniononanoate + CO2 + ATP = (4R,5S)-dethiobiotin + ADP + phosphate + 3 H(+)</text>
        <dbReference type="Rhea" id="RHEA:15805"/>
        <dbReference type="ChEBI" id="CHEBI:15378"/>
        <dbReference type="ChEBI" id="CHEBI:16526"/>
        <dbReference type="ChEBI" id="CHEBI:30616"/>
        <dbReference type="ChEBI" id="CHEBI:43474"/>
        <dbReference type="ChEBI" id="CHEBI:149469"/>
        <dbReference type="ChEBI" id="CHEBI:149473"/>
        <dbReference type="ChEBI" id="CHEBI:456216"/>
        <dbReference type="EC" id="6.3.3.3"/>
    </reaction>
</comment>
<feature type="binding site" evidence="2">
    <location>
        <position position="119"/>
    </location>
    <ligand>
        <name>Mg(2+)</name>
        <dbReference type="ChEBI" id="CHEBI:18420"/>
    </ligand>
</feature>
<feature type="active site" evidence="2">
    <location>
        <position position="41"/>
    </location>
</feature>
<dbReference type="PIRSF" id="PIRSF006755">
    <property type="entry name" value="DTB_synth"/>
    <property type="match status" value="1"/>
</dbReference>